<comment type="caution">
    <text evidence="1">The sequence shown here is derived from an EMBL/GenBank/DDBJ whole genome shotgun (WGS) entry which is preliminary data.</text>
</comment>
<gene>
    <name evidence="1" type="ORF">NM688_g1092</name>
</gene>
<dbReference type="Proteomes" id="UP001148662">
    <property type="component" value="Unassembled WGS sequence"/>
</dbReference>
<evidence type="ECO:0000313" key="1">
    <source>
        <dbReference type="EMBL" id="KAJ3558149.1"/>
    </source>
</evidence>
<dbReference type="EMBL" id="JANHOG010000107">
    <property type="protein sequence ID" value="KAJ3558149.1"/>
    <property type="molecule type" value="Genomic_DNA"/>
</dbReference>
<organism evidence="1 2">
    <name type="scientific">Phlebia brevispora</name>
    <dbReference type="NCBI Taxonomy" id="194682"/>
    <lineage>
        <taxon>Eukaryota</taxon>
        <taxon>Fungi</taxon>
        <taxon>Dikarya</taxon>
        <taxon>Basidiomycota</taxon>
        <taxon>Agaricomycotina</taxon>
        <taxon>Agaricomycetes</taxon>
        <taxon>Polyporales</taxon>
        <taxon>Meruliaceae</taxon>
        <taxon>Phlebia</taxon>
    </lineage>
</organism>
<proteinExistence type="predicted"/>
<accession>A0ACC1TC98</accession>
<protein>
    <submittedName>
        <fullName evidence="1">Uncharacterized protein</fullName>
    </submittedName>
</protein>
<sequence length="335" mass="38677">MNSDAENQPDTQPTTQTEPPNRKRARVDSPEPPEPKRHEKLWFEDGNVVLQAGDTMFRVYRGMLCNASVIFRDMFSMPQPPEGETIEGVPHVKLHDSPWELADLLDVLYDGKQFVKQSTKPRWTVVQSLYRLGSKYEVLDLRDAALHYIRRLHLGTPQKRKRLYDSTTSPVIYEPADIIAMANLIPEFNIGKVLHVGFLYACCQLTVKELLDGIPHSRGYVERLTPDNLRWCMEGRANLIVASAEMVNRCIIGMPTCPHADCSRILRHQITQEGHSELLYNPNPLGFWEIPRFQDRYNELKSYMCPACLAKVQTLFDTRKQDLYLHMDQYFKLAT</sequence>
<evidence type="ECO:0000313" key="2">
    <source>
        <dbReference type="Proteomes" id="UP001148662"/>
    </source>
</evidence>
<keyword evidence="2" id="KW-1185">Reference proteome</keyword>
<reference evidence="1" key="1">
    <citation type="submission" date="2022-07" db="EMBL/GenBank/DDBJ databases">
        <title>Genome Sequence of Phlebia brevispora.</title>
        <authorList>
            <person name="Buettner E."/>
        </authorList>
    </citation>
    <scope>NUCLEOTIDE SEQUENCE</scope>
    <source>
        <strain evidence="1">MPL23</strain>
    </source>
</reference>
<name>A0ACC1TC98_9APHY</name>